<reference evidence="4 5" key="1">
    <citation type="journal article" date="2015" name="Nature">
        <title>rRNA introns, odd ribosomes, and small enigmatic genomes across a large radiation of phyla.</title>
        <authorList>
            <person name="Brown C.T."/>
            <person name="Hug L.A."/>
            <person name="Thomas B.C."/>
            <person name="Sharon I."/>
            <person name="Castelle C.J."/>
            <person name="Singh A."/>
            <person name="Wilkins M.J."/>
            <person name="Williams K.H."/>
            <person name="Banfield J.F."/>
        </authorList>
    </citation>
    <scope>NUCLEOTIDE SEQUENCE [LARGE SCALE GENOMIC DNA]</scope>
</reference>
<dbReference type="InterPro" id="IPR043519">
    <property type="entry name" value="NT_sf"/>
</dbReference>
<protein>
    <submittedName>
        <fullName evidence="4">Polymerase protein</fullName>
    </submittedName>
</protein>
<dbReference type="InterPro" id="IPR016195">
    <property type="entry name" value="Pol/histidinol_Pase-like"/>
</dbReference>
<gene>
    <name evidence="4" type="ORF">UU56_C0025G0001</name>
</gene>
<dbReference type="InterPro" id="IPR047967">
    <property type="entry name" value="PolX_PHP"/>
</dbReference>
<evidence type="ECO:0000313" key="4">
    <source>
        <dbReference type="EMBL" id="KKS02929.1"/>
    </source>
</evidence>
<dbReference type="GO" id="GO:0005829">
    <property type="term" value="C:cytosol"/>
    <property type="evidence" value="ECO:0007669"/>
    <property type="project" value="TreeGrafter"/>
</dbReference>
<evidence type="ECO:0000256" key="2">
    <source>
        <dbReference type="ARBA" id="ARBA00022695"/>
    </source>
</evidence>
<dbReference type="CDD" id="cd07436">
    <property type="entry name" value="PHP_PolX"/>
    <property type="match status" value="1"/>
</dbReference>
<accession>A0A0G0VPU1</accession>
<dbReference type="GO" id="GO:0008270">
    <property type="term" value="F:zinc ion binding"/>
    <property type="evidence" value="ECO:0007669"/>
    <property type="project" value="TreeGrafter"/>
</dbReference>
<dbReference type="PANTHER" id="PTHR36928:SF1">
    <property type="entry name" value="PHOSPHATASE YCDX-RELATED"/>
    <property type="match status" value="1"/>
</dbReference>
<name>A0A0G0VPU1_9BACT</name>
<feature type="non-terminal residue" evidence="4">
    <location>
        <position position="1"/>
    </location>
</feature>
<dbReference type="SUPFAM" id="SSF89550">
    <property type="entry name" value="PHP domain-like"/>
    <property type="match status" value="1"/>
</dbReference>
<organism evidence="4 5">
    <name type="scientific">Candidatus Curtissbacteria bacterium GW2011_GWA2_41_24</name>
    <dbReference type="NCBI Taxonomy" id="1618411"/>
    <lineage>
        <taxon>Bacteria</taxon>
        <taxon>Candidatus Curtissiibacteriota</taxon>
    </lineage>
</organism>
<dbReference type="PANTHER" id="PTHR36928">
    <property type="entry name" value="PHOSPHATASE YCDX-RELATED"/>
    <property type="match status" value="1"/>
</dbReference>
<sequence>KKHLSLSEYGIKVKGVLKKFPTEEDFYQFLGMDWIPPELREDTGEIEAASSHKLPHLVKLNDIKGDIHLHSDFPIEPSHDPGANSFEEIIAKAKTLDYEYIGLSDHSPGYSTHSRQQIIELIKKRTDAIEKLRSKHQEIKLLNLLEIDILANGALSVPDEGLKILNGAIAGVHSSHRQDRKTMTKRILTACQSPYVQVISHPTGRKLQEREAYEVDWREVFEECLKTKTILEVNAWPNRLDLPDVLVKEATKVGVKLIINTDSHEVSQMDNMRFGVAVARRGWASAKDIVNTLPWLEFKKWFSYD</sequence>
<evidence type="ECO:0000256" key="1">
    <source>
        <dbReference type="ARBA" id="ARBA00022679"/>
    </source>
</evidence>
<proteinExistence type="predicted"/>
<dbReference type="GO" id="GO:0042578">
    <property type="term" value="F:phosphoric ester hydrolase activity"/>
    <property type="evidence" value="ECO:0007669"/>
    <property type="project" value="TreeGrafter"/>
</dbReference>
<dbReference type="Pfam" id="PF14791">
    <property type="entry name" value="DNA_pol_B_thumb"/>
    <property type="match status" value="1"/>
</dbReference>
<dbReference type="InterPro" id="IPR029398">
    <property type="entry name" value="PolB_thumb"/>
</dbReference>
<evidence type="ECO:0000313" key="5">
    <source>
        <dbReference type="Proteomes" id="UP000034493"/>
    </source>
</evidence>
<dbReference type="InterPro" id="IPR050243">
    <property type="entry name" value="PHP_phosphatase"/>
</dbReference>
<keyword evidence="1" id="KW-0808">Transferase</keyword>
<dbReference type="GO" id="GO:0016779">
    <property type="term" value="F:nucleotidyltransferase activity"/>
    <property type="evidence" value="ECO:0007669"/>
    <property type="project" value="UniProtKB-KW"/>
</dbReference>
<keyword evidence="2" id="KW-0548">Nucleotidyltransferase</keyword>
<dbReference type="Gene3D" id="3.30.210.10">
    <property type="entry name" value="DNA polymerase, thumb domain"/>
    <property type="match status" value="1"/>
</dbReference>
<feature type="domain" description="DNA polymerase beta thumb" evidence="3">
    <location>
        <begin position="1"/>
        <end position="41"/>
    </location>
</feature>
<dbReference type="Gene3D" id="3.20.20.140">
    <property type="entry name" value="Metal-dependent hydrolases"/>
    <property type="match status" value="1"/>
</dbReference>
<dbReference type="Proteomes" id="UP000034493">
    <property type="component" value="Unassembled WGS sequence"/>
</dbReference>
<evidence type="ECO:0000259" key="3">
    <source>
        <dbReference type="Pfam" id="PF14791"/>
    </source>
</evidence>
<dbReference type="SUPFAM" id="SSF81301">
    <property type="entry name" value="Nucleotidyltransferase"/>
    <property type="match status" value="1"/>
</dbReference>
<dbReference type="InterPro" id="IPR037160">
    <property type="entry name" value="DNA_Pol_thumb_sf"/>
</dbReference>
<comment type="caution">
    <text evidence="4">The sequence shown here is derived from an EMBL/GenBank/DDBJ whole genome shotgun (WGS) entry which is preliminary data.</text>
</comment>
<dbReference type="EMBL" id="LCBC01000025">
    <property type="protein sequence ID" value="KKS02929.1"/>
    <property type="molecule type" value="Genomic_DNA"/>
</dbReference>
<dbReference type="AlphaFoldDB" id="A0A0G0VPU1"/>